<accession>A0A4U9EQ58</accession>
<evidence type="ECO:0000259" key="1">
    <source>
        <dbReference type="Pfam" id="PF17100"/>
    </source>
</evidence>
<dbReference type="EMBL" id="CAAKMV010000133">
    <property type="protein sequence ID" value="VIO58472.1"/>
    <property type="molecule type" value="Genomic_DNA"/>
</dbReference>
<dbReference type="EMBL" id="CAJPIJ010000090">
    <property type="protein sequence ID" value="CAG1971761.1"/>
    <property type="molecule type" value="Genomic_DNA"/>
</dbReference>
<sequence length="391" mass="44343">MKSISSTFKAAFRRRSKLRPDKDAGTMIVSMSESRQESSNSELPIPDTNIVSTVPTIESTTQLEGVTSQALSNIRQEDISLWNSAYERLKETSEKVVTEYEELLSKELSSEIDISEDESENHIDDTNHDRRKEKLELIIQNGLRRTEEGKTKYKIFGKTFIPRYHIARTAEFVQSVKTLVDEAVKASPEAGLVWAGVCTVLPILINPSSAESAQQEGFTYVTSRMRFYGELERYLWPARLDMAFGLKREVLDELIGLYQHILEFQITLVVQLYKTRLARLKHDIVNHDTWNSMVSKLKQQEAIFDTDLKKINDLALRMEFQKLNENAEKFFDDLKSKLSSPPEIQRAATNHHSGFGDQFNASGGAMQTNNTGDGDQYVGVSFYGSAGFGRT</sequence>
<dbReference type="InterPro" id="IPR031359">
    <property type="entry name" value="NACHT_N"/>
</dbReference>
<dbReference type="Pfam" id="PF17100">
    <property type="entry name" value="NACHT_N"/>
    <property type="match status" value="1"/>
</dbReference>
<evidence type="ECO:0008006" key="6">
    <source>
        <dbReference type="Google" id="ProtNLM"/>
    </source>
</evidence>
<evidence type="ECO:0000313" key="4">
    <source>
        <dbReference type="EMBL" id="VIO58472.1"/>
    </source>
</evidence>
<dbReference type="InterPro" id="IPR031353">
    <property type="entry name" value="NACHT_sigma"/>
</dbReference>
<gene>
    <name evidence="4" type="ORF">FUG_LOCUS306248</name>
    <name evidence="3" type="ORF">MDCFG202_LOCUS97527</name>
</gene>
<dbReference type="AlphaFoldDB" id="A0A4U9EQ58"/>
<dbReference type="Proteomes" id="UP000746612">
    <property type="component" value="Unassembled WGS sequence"/>
</dbReference>
<organism evidence="3 5">
    <name type="scientific">Gibberella zeae</name>
    <name type="common">Wheat head blight fungus</name>
    <name type="synonym">Fusarium graminearum</name>
    <dbReference type="NCBI Taxonomy" id="5518"/>
    <lineage>
        <taxon>Eukaryota</taxon>
        <taxon>Fungi</taxon>
        <taxon>Dikarya</taxon>
        <taxon>Ascomycota</taxon>
        <taxon>Pezizomycotina</taxon>
        <taxon>Sordariomycetes</taxon>
        <taxon>Hypocreomycetidae</taxon>
        <taxon>Hypocreales</taxon>
        <taxon>Nectriaceae</taxon>
        <taxon>Fusarium</taxon>
    </lineage>
</organism>
<protein>
    <recommendedName>
        <fullName evidence="6">NWD NACHT-NTPase N-terminal domain-containing protein</fullName>
    </recommendedName>
</protein>
<feature type="domain" description="NWD NACHT-NTPase N-terminal" evidence="1">
    <location>
        <begin position="80"/>
        <end position="307"/>
    </location>
</feature>
<evidence type="ECO:0000313" key="3">
    <source>
        <dbReference type="EMBL" id="CAG1971761.1"/>
    </source>
</evidence>
<reference evidence="3" key="2">
    <citation type="submission" date="2021-03" db="EMBL/GenBank/DDBJ databases">
        <authorList>
            <person name="Alouane T."/>
            <person name="Langin T."/>
            <person name="Bonhomme L."/>
        </authorList>
    </citation>
    <scope>NUCLEOTIDE SEQUENCE</scope>
    <source>
        <strain evidence="3">MDC_Fg202</strain>
    </source>
</reference>
<dbReference type="Pfam" id="PF17106">
    <property type="entry name" value="NACHT_sigma"/>
    <property type="match status" value="1"/>
</dbReference>
<evidence type="ECO:0000259" key="2">
    <source>
        <dbReference type="Pfam" id="PF17106"/>
    </source>
</evidence>
<name>A0A4U9EQ58_GIBZA</name>
<proteinExistence type="predicted"/>
<evidence type="ECO:0000313" key="5">
    <source>
        <dbReference type="Proteomes" id="UP000746612"/>
    </source>
</evidence>
<reference evidence="4" key="1">
    <citation type="submission" date="2019-04" db="EMBL/GenBank/DDBJ databases">
        <authorList>
            <person name="Melise S."/>
            <person name="Noan J."/>
            <person name="Okalmin O."/>
        </authorList>
    </citation>
    <scope>NUCLEOTIDE SEQUENCE</scope>
    <source>
        <strain evidence="4">FN9</strain>
    </source>
</reference>
<feature type="domain" description="NACHT-NTPase sigma" evidence="2">
    <location>
        <begin position="349"/>
        <end position="389"/>
    </location>
</feature>